<sequence length="147" mass="16246">MSQAPDWSALLTMLPHQYPLRLIDEVRDYSPGEFLTASFRPAKLRPYCGDKDEIPPTILIEGLAQTCVIMTQLETEPLADGEMPLLGAVKARIACPVYWDQLLLYKVNPVRIWAKKAIFSGVLYGPDGKIAVTADLSVAVTNEATIK</sequence>
<evidence type="ECO:0000313" key="2">
    <source>
        <dbReference type="Proteomes" id="UP000490800"/>
    </source>
</evidence>
<dbReference type="Proteomes" id="UP000490800">
    <property type="component" value="Unassembled WGS sequence"/>
</dbReference>
<dbReference type="SUPFAM" id="SSF54637">
    <property type="entry name" value="Thioesterase/thiol ester dehydrase-isomerase"/>
    <property type="match status" value="1"/>
</dbReference>
<dbReference type="EMBL" id="RHLK01000002">
    <property type="protein sequence ID" value="MVO98868.1"/>
    <property type="molecule type" value="Genomic_DNA"/>
</dbReference>
<gene>
    <name evidence="1" type="ORF">EDM21_04935</name>
</gene>
<accession>A0A7X3JY91</accession>
<dbReference type="OrthoDB" id="2596851at2"/>
<dbReference type="AlphaFoldDB" id="A0A7X3JY91"/>
<keyword evidence="2" id="KW-1185">Reference proteome</keyword>
<dbReference type="InterPro" id="IPR016776">
    <property type="entry name" value="ApeP-like_dehydratase"/>
</dbReference>
<name>A0A7X3JY91_9BACL</name>
<dbReference type="RefSeq" id="WP_157333394.1">
    <property type="nucleotide sequence ID" value="NZ_RHLK01000002.1"/>
</dbReference>
<dbReference type="Gene3D" id="3.10.129.10">
    <property type="entry name" value="Hotdog Thioesterase"/>
    <property type="match status" value="1"/>
</dbReference>
<dbReference type="Pfam" id="PF22817">
    <property type="entry name" value="ApeP-like"/>
    <property type="match status" value="1"/>
</dbReference>
<proteinExistence type="predicted"/>
<evidence type="ECO:0000313" key="1">
    <source>
        <dbReference type="EMBL" id="MVO98868.1"/>
    </source>
</evidence>
<protein>
    <submittedName>
        <fullName evidence="1">FabA-like domain protein</fullName>
    </submittedName>
</protein>
<comment type="caution">
    <text evidence="1">The sequence shown here is derived from an EMBL/GenBank/DDBJ whole genome shotgun (WGS) entry which is preliminary data.</text>
</comment>
<organism evidence="1 2">
    <name type="scientific">Paenibacillus lutrae</name>
    <dbReference type="NCBI Taxonomy" id="2078573"/>
    <lineage>
        <taxon>Bacteria</taxon>
        <taxon>Bacillati</taxon>
        <taxon>Bacillota</taxon>
        <taxon>Bacilli</taxon>
        <taxon>Bacillales</taxon>
        <taxon>Paenibacillaceae</taxon>
        <taxon>Paenibacillus</taxon>
    </lineage>
</organism>
<dbReference type="InterPro" id="IPR029069">
    <property type="entry name" value="HotDog_dom_sf"/>
</dbReference>
<reference evidence="1 2" key="1">
    <citation type="journal article" date="2019" name="Microorganisms">
        <title>Paenibacillus lutrae sp. nov., A Chitinolytic Species Isolated from A River Otter in Castril Natural Park, Granada, Spain.</title>
        <authorList>
            <person name="Rodriguez M."/>
            <person name="Reina J.C."/>
            <person name="Bejar V."/>
            <person name="Llamas I."/>
        </authorList>
    </citation>
    <scope>NUCLEOTIDE SEQUENCE [LARGE SCALE GENOMIC DNA]</scope>
    <source>
        <strain evidence="1 2">N10</strain>
    </source>
</reference>